<dbReference type="InterPro" id="IPR011235">
    <property type="entry name" value="MepB-like"/>
</dbReference>
<protein>
    <recommendedName>
        <fullName evidence="3">MepB protein</fullName>
    </recommendedName>
</protein>
<dbReference type="Pfam" id="PF08877">
    <property type="entry name" value="MepB-like"/>
    <property type="match status" value="1"/>
</dbReference>
<evidence type="ECO:0000313" key="1">
    <source>
        <dbReference type="EMBL" id="KIA78025.1"/>
    </source>
</evidence>
<dbReference type="PIRSF" id="PIRSF032285">
    <property type="entry name" value="UCP032285"/>
    <property type="match status" value="1"/>
</dbReference>
<organism evidence="1 2">
    <name type="scientific">Parachlamydia acanthamoebae</name>
    <dbReference type="NCBI Taxonomy" id="83552"/>
    <lineage>
        <taxon>Bacteria</taxon>
        <taxon>Pseudomonadati</taxon>
        <taxon>Chlamydiota</taxon>
        <taxon>Chlamydiia</taxon>
        <taxon>Parachlamydiales</taxon>
        <taxon>Parachlamydiaceae</taxon>
        <taxon>Parachlamydia</taxon>
    </lineage>
</organism>
<proteinExistence type="predicted"/>
<sequence length="176" mass="20434">MMCKINTDNKMPLHSDLIELLEKFYKPLEYVCKDIVIENEGQEYGAATCILNGKRIKFRVGKTTPTKIGQFVTFWKRPDGPTLPHDLEDPFDLLIIATRNQSQLGQFIFPKFILSERGILSKNHMGGKRGFRIYPSWDTVNNSQARLTQIWQSSYFFSDADCSKIDRTQIEKLFLF</sequence>
<accession>A0A0C1CAM4</accession>
<reference evidence="1 2" key="1">
    <citation type="journal article" date="2014" name="Mol. Biol. Evol.">
        <title>Massive expansion of Ubiquitination-related gene families within the Chlamydiae.</title>
        <authorList>
            <person name="Domman D."/>
            <person name="Collingro A."/>
            <person name="Lagkouvardos I."/>
            <person name="Gehre L."/>
            <person name="Weinmaier T."/>
            <person name="Rattei T."/>
            <person name="Subtil A."/>
            <person name="Horn M."/>
        </authorList>
    </citation>
    <scope>NUCLEOTIDE SEQUENCE [LARGE SCALE GENOMIC DNA]</scope>
    <source>
        <strain evidence="1 2">OEW1</strain>
    </source>
</reference>
<evidence type="ECO:0000313" key="2">
    <source>
        <dbReference type="Proteomes" id="UP000031307"/>
    </source>
</evidence>
<dbReference type="Proteomes" id="UP000031307">
    <property type="component" value="Unassembled WGS sequence"/>
</dbReference>
<dbReference type="EMBL" id="JSAM01000048">
    <property type="protein sequence ID" value="KIA78025.1"/>
    <property type="molecule type" value="Genomic_DNA"/>
</dbReference>
<gene>
    <name evidence="1" type="ORF">DB43_FD00140</name>
</gene>
<comment type="caution">
    <text evidence="1">The sequence shown here is derived from an EMBL/GenBank/DDBJ whole genome shotgun (WGS) entry which is preliminary data.</text>
</comment>
<dbReference type="PATRIC" id="fig|83552.4.peg.794"/>
<dbReference type="Gene3D" id="3.40.1350.140">
    <property type="entry name" value="MepB-like"/>
    <property type="match status" value="1"/>
</dbReference>
<evidence type="ECO:0008006" key="3">
    <source>
        <dbReference type="Google" id="ProtNLM"/>
    </source>
</evidence>
<dbReference type="AlphaFoldDB" id="A0A0C1CAM4"/>
<dbReference type="InterPro" id="IPR038231">
    <property type="entry name" value="MepB-like_sf"/>
</dbReference>
<name>A0A0C1CAM4_9BACT</name>